<feature type="signal peptide" evidence="5">
    <location>
        <begin position="1"/>
        <end position="24"/>
    </location>
</feature>
<dbReference type="PANTHER" id="PTHR10353">
    <property type="entry name" value="GLYCOSYL HYDROLASE"/>
    <property type="match status" value="1"/>
</dbReference>
<proteinExistence type="inferred from homology"/>
<dbReference type="Pfam" id="PF00232">
    <property type="entry name" value="Glyco_hydro_1"/>
    <property type="match status" value="2"/>
</dbReference>
<keyword evidence="7" id="KW-1185">Reference proteome</keyword>
<gene>
    <name evidence="6" type="ORF">HLB23_05215</name>
</gene>
<dbReference type="RefSeq" id="WP_067525308.1">
    <property type="nucleotide sequence ID" value="NZ_JABELX010000001.1"/>
</dbReference>
<dbReference type="GO" id="GO:0005975">
    <property type="term" value="P:carbohydrate metabolic process"/>
    <property type="evidence" value="ECO:0007669"/>
    <property type="project" value="InterPro"/>
</dbReference>
<dbReference type="SUPFAM" id="SSF51445">
    <property type="entry name" value="(Trans)glycosidases"/>
    <property type="match status" value="1"/>
</dbReference>
<name>A0A849BYU0_9NOCA</name>
<dbReference type="AlphaFoldDB" id="A0A849BYU0"/>
<dbReference type="InterPro" id="IPR017853">
    <property type="entry name" value="GH"/>
</dbReference>
<comment type="caution">
    <text evidence="6">The sequence shown here is derived from an EMBL/GenBank/DDBJ whole genome shotgun (WGS) entry which is preliminary data.</text>
</comment>
<accession>A0A849BYU0</accession>
<reference evidence="6 7" key="1">
    <citation type="submission" date="2020-05" db="EMBL/GenBank/DDBJ databases">
        <title>MicrobeNet Type strains.</title>
        <authorList>
            <person name="Nicholson A.C."/>
        </authorList>
    </citation>
    <scope>NUCLEOTIDE SEQUENCE [LARGE SCALE GENOMIC DNA]</scope>
    <source>
        <strain evidence="6 7">JCM 3224</strain>
    </source>
</reference>
<dbReference type="EMBL" id="JABELX010000001">
    <property type="protein sequence ID" value="NNH69275.1"/>
    <property type="molecule type" value="Genomic_DNA"/>
</dbReference>
<protein>
    <submittedName>
        <fullName evidence="6">Glycoside hydrolase family 1 protein</fullName>
    </submittedName>
</protein>
<keyword evidence="3" id="KW-0326">Glycosidase</keyword>
<evidence type="ECO:0000256" key="4">
    <source>
        <dbReference type="RuleBase" id="RU003690"/>
    </source>
</evidence>
<evidence type="ECO:0000256" key="1">
    <source>
        <dbReference type="ARBA" id="ARBA00010838"/>
    </source>
</evidence>
<comment type="similarity">
    <text evidence="1 4">Belongs to the glycosyl hydrolase 1 family.</text>
</comment>
<dbReference type="Gene3D" id="3.20.20.80">
    <property type="entry name" value="Glycosidases"/>
    <property type="match status" value="2"/>
</dbReference>
<feature type="chain" id="PRO_5032860425" evidence="5">
    <location>
        <begin position="25"/>
        <end position="432"/>
    </location>
</feature>
<sequence>MRRRFGITAVALGLTALSVMPATAEPVGGMHAEPLPSEFLWGVSGSGFQSEGYAPDSNWSRYADAGKTKDTVGTSVDFLHRYREDIERARELGTQVFRMSVEWARVEPTPGHQDPAAWAFYDNVVAAILAAGMRPMITLDHWVYPGWAFDRGGWRRDEMSAEWLANARRVVDRYAGVDPLWITINEPSAYAFQEMQVGGLGPADLSAAMDRWVRVHREIYDYIHAAQPTAQVSSNVAYFPVAESLVDTTFLDRVVDKLDFIGLDYYYSMSPTDLSYANVFSEPWNATVAPDGLYYALRHYAEKYPGRPLYVVENGIPTENGPGRPDGYDRADHLADSVYWVQRAIQDGMNVIGYNYWSLTDNYEWGSYTPRFGLYSVDVKNDPNLTRVPTRAVDAYRTVIAQGGVPARYTPVHPSTLCSLVDALASCARPVG</sequence>
<evidence type="ECO:0000256" key="5">
    <source>
        <dbReference type="SAM" id="SignalP"/>
    </source>
</evidence>
<organism evidence="6 7">
    <name type="scientific">Nocardia uniformis</name>
    <dbReference type="NCBI Taxonomy" id="53432"/>
    <lineage>
        <taxon>Bacteria</taxon>
        <taxon>Bacillati</taxon>
        <taxon>Actinomycetota</taxon>
        <taxon>Actinomycetes</taxon>
        <taxon>Mycobacteriales</taxon>
        <taxon>Nocardiaceae</taxon>
        <taxon>Nocardia</taxon>
    </lineage>
</organism>
<evidence type="ECO:0000313" key="6">
    <source>
        <dbReference type="EMBL" id="NNH69275.1"/>
    </source>
</evidence>
<dbReference type="PRINTS" id="PR00131">
    <property type="entry name" value="GLHYDRLASE1"/>
</dbReference>
<keyword evidence="5" id="KW-0732">Signal</keyword>
<dbReference type="GO" id="GO:0008422">
    <property type="term" value="F:beta-glucosidase activity"/>
    <property type="evidence" value="ECO:0007669"/>
    <property type="project" value="TreeGrafter"/>
</dbReference>
<keyword evidence="2 6" id="KW-0378">Hydrolase</keyword>
<dbReference type="InterPro" id="IPR001360">
    <property type="entry name" value="Glyco_hydro_1"/>
</dbReference>
<dbReference type="Proteomes" id="UP000586827">
    <property type="component" value="Unassembled WGS sequence"/>
</dbReference>
<dbReference type="PANTHER" id="PTHR10353:SF36">
    <property type="entry name" value="LP05116P"/>
    <property type="match status" value="1"/>
</dbReference>
<evidence type="ECO:0000256" key="3">
    <source>
        <dbReference type="ARBA" id="ARBA00023295"/>
    </source>
</evidence>
<evidence type="ECO:0000256" key="2">
    <source>
        <dbReference type="ARBA" id="ARBA00022801"/>
    </source>
</evidence>
<evidence type="ECO:0000313" key="7">
    <source>
        <dbReference type="Proteomes" id="UP000586827"/>
    </source>
</evidence>